<comment type="similarity">
    <text evidence="5">Belongs to the CitG/MdcB family.</text>
</comment>
<evidence type="ECO:0000256" key="1">
    <source>
        <dbReference type="ARBA" id="ARBA00001210"/>
    </source>
</evidence>
<dbReference type="InterPro" id="IPR017551">
    <property type="entry name" value="TriPribosyl-deP-CoA_syn_CitG"/>
</dbReference>
<reference evidence="6 7" key="1">
    <citation type="submission" date="2019-05" db="EMBL/GenBank/DDBJ databases">
        <authorList>
            <consortium name="Pathogen Informatics"/>
        </authorList>
    </citation>
    <scope>NUCLEOTIDE SEQUENCE [LARGE SCALE GENOMIC DNA]</scope>
    <source>
        <strain evidence="6 7">NCTC503</strain>
    </source>
</reference>
<dbReference type="Gene3D" id="1.10.4200.10">
    <property type="entry name" value="Triphosphoribosyl-dephospho-CoA protein"/>
    <property type="match status" value="1"/>
</dbReference>
<dbReference type="EMBL" id="LR590481">
    <property type="protein sequence ID" value="VTQ83072.1"/>
    <property type="molecule type" value="Genomic_DNA"/>
</dbReference>
<evidence type="ECO:0000256" key="4">
    <source>
        <dbReference type="ARBA" id="ARBA00022840"/>
    </source>
</evidence>
<keyword evidence="4 5" id="KW-0067">ATP-binding</keyword>
<sequence length="293" mass="33135">MMINREEIINSLGGFAELAMLYEISAYPKPGLVTPISNGAHKDMDYFTFLNSTSALTPYMYVFAEKGFNHKSPYEIFLSIRRIGIEAEKSMLCKTKGINTHKGMIFLMGITLAATAKTIYEKLPFESITEIIKSMTKGIVENELKINKENMIKENLTYGEKLYLKYGLKGIRGEVESGIPIVFNRALPLYEKSSSLNERERLVHTLICIMSYCEDTTVLHRKSIDTLYYMQERSRNIMSLGGVKTKSGRAEILKLDKEFCEMGISPGGAADLLAITVFISFVKEFIKEGVLYE</sequence>
<dbReference type="HAMAP" id="MF_00397">
    <property type="entry name" value="CitG"/>
    <property type="match status" value="1"/>
</dbReference>
<keyword evidence="7" id="KW-1185">Reference proteome</keyword>
<dbReference type="RefSeq" id="WP_138209106.1">
    <property type="nucleotide sequence ID" value="NZ_CBCRUQ010000010.1"/>
</dbReference>
<dbReference type="OrthoDB" id="114886at2"/>
<keyword evidence="3 5" id="KW-0547">Nucleotide-binding</keyword>
<organism evidence="6 7">
    <name type="scientific">Hathewaya histolytica</name>
    <name type="common">Clostridium histolyticum</name>
    <dbReference type="NCBI Taxonomy" id="1498"/>
    <lineage>
        <taxon>Bacteria</taxon>
        <taxon>Bacillati</taxon>
        <taxon>Bacillota</taxon>
        <taxon>Clostridia</taxon>
        <taxon>Eubacteriales</taxon>
        <taxon>Clostridiaceae</taxon>
        <taxon>Hathewaya</taxon>
    </lineage>
</organism>
<keyword evidence="2 5" id="KW-0808">Transferase</keyword>
<dbReference type="Proteomes" id="UP000308489">
    <property type="component" value="Chromosome 1"/>
</dbReference>
<evidence type="ECO:0000256" key="3">
    <source>
        <dbReference type="ARBA" id="ARBA00022741"/>
    </source>
</evidence>
<evidence type="ECO:0000313" key="6">
    <source>
        <dbReference type="EMBL" id="VTQ83072.1"/>
    </source>
</evidence>
<dbReference type="PANTHER" id="PTHR30201">
    <property type="entry name" value="TRIPHOSPHORIBOSYL-DEPHOSPHO-COA SYNTHASE"/>
    <property type="match status" value="1"/>
</dbReference>
<protein>
    <recommendedName>
        <fullName evidence="5">Probable 2-(5''-triphosphoribosyl)-3'-dephosphocoenzyme-A synthase</fullName>
        <shortName evidence="5">2-(5''-triphosphoribosyl)-3'-dephospho-CoA synthase</shortName>
        <ecNumber evidence="5">2.4.2.52</ecNumber>
    </recommendedName>
</protein>
<name>A0A4U9QWS7_HATHI</name>
<comment type="catalytic activity">
    <reaction evidence="1 5">
        <text>3'-dephospho-CoA + ATP = 2'-(5''-triphospho-alpha-D-ribosyl)-3'-dephospho-CoA + adenine</text>
        <dbReference type="Rhea" id="RHEA:15117"/>
        <dbReference type="ChEBI" id="CHEBI:16708"/>
        <dbReference type="ChEBI" id="CHEBI:30616"/>
        <dbReference type="ChEBI" id="CHEBI:57328"/>
        <dbReference type="ChEBI" id="CHEBI:61378"/>
        <dbReference type="EC" id="2.4.2.52"/>
    </reaction>
</comment>
<dbReference type="Pfam" id="PF01874">
    <property type="entry name" value="CitG"/>
    <property type="match status" value="1"/>
</dbReference>
<dbReference type="NCBIfam" id="TIGR03125">
    <property type="entry name" value="citrate_citG"/>
    <property type="match status" value="1"/>
</dbReference>
<accession>A0A4U9QWS7</accession>
<gene>
    <name evidence="5 6" type="primary">citG</name>
    <name evidence="6" type="ORF">NCTC503_00284</name>
</gene>
<evidence type="ECO:0000256" key="5">
    <source>
        <dbReference type="HAMAP-Rule" id="MF_00397"/>
    </source>
</evidence>
<dbReference type="GO" id="GO:0046917">
    <property type="term" value="F:triphosphoribosyl-dephospho-CoA synthase activity"/>
    <property type="evidence" value="ECO:0007669"/>
    <property type="project" value="UniProtKB-UniRule"/>
</dbReference>
<dbReference type="GO" id="GO:0005524">
    <property type="term" value="F:ATP binding"/>
    <property type="evidence" value="ECO:0007669"/>
    <property type="project" value="UniProtKB-KW"/>
</dbReference>
<dbReference type="EC" id="2.4.2.52" evidence="5"/>
<dbReference type="InterPro" id="IPR002736">
    <property type="entry name" value="CitG"/>
</dbReference>
<evidence type="ECO:0000313" key="7">
    <source>
        <dbReference type="Proteomes" id="UP000308489"/>
    </source>
</evidence>
<dbReference type="KEGG" id="hhw:NCTC503_00284"/>
<dbReference type="GO" id="GO:0051191">
    <property type="term" value="P:prosthetic group biosynthetic process"/>
    <property type="evidence" value="ECO:0007669"/>
    <property type="project" value="TreeGrafter"/>
</dbReference>
<dbReference type="AlphaFoldDB" id="A0A4U9QWS7"/>
<evidence type="ECO:0000256" key="2">
    <source>
        <dbReference type="ARBA" id="ARBA00022679"/>
    </source>
</evidence>
<proteinExistence type="inferred from homology"/>
<dbReference type="PANTHER" id="PTHR30201:SF2">
    <property type="entry name" value="2-(5''-TRIPHOSPHORIBOSYL)-3'-DEPHOSPHOCOENZYME-A SYNTHASE"/>
    <property type="match status" value="1"/>
</dbReference>